<sequence length="452" mass="51304">MVSSLQARIPPPWSHRGCRLHDQEPPRRSLVQRPSANLTKQGQRFLSSLAVIRDPKTAGRLISKFVASSPQFIALNALSHLLSPDTAHPQLSSLAFPLYMRITEESWFKWNSKLVAELIALLHKQGQCEEAETLISETLSKLESREREQVLFYGNLIDSFCKHKTKRGFEDTCDRLYLLLNSSSSVYVKKQALKSMVNGLCEMGKPYEAENLIEERRTKGLKLSSFEIRCVVYGYGRLGLFDDMERSVNEMVSEGFKVDTVCSNMVISSYGDHNELSRMFLWLQKMKDMGIPFSIRTYNSVLNSCSMIISMLQDLKSNDFPLSVSELTGVLKEDEMLLVKELVESSVLDEAMKWDSAEAKLDLHGLHLGAAYLIMLQWMEEMRERFNDEKYVIPAEVTVICGSGRHSTVRGESPVKAIVKKMMIRTGSPLKIDRNNVGCFIAKGHVVKDWLC</sequence>
<evidence type="ECO:0000313" key="1">
    <source>
        <dbReference type="EMBL" id="KAJ4715932.1"/>
    </source>
</evidence>
<keyword evidence="2" id="KW-1185">Reference proteome</keyword>
<organism evidence="1 2">
    <name type="scientific">Melia azedarach</name>
    <name type="common">Chinaberry tree</name>
    <dbReference type="NCBI Taxonomy" id="155640"/>
    <lineage>
        <taxon>Eukaryota</taxon>
        <taxon>Viridiplantae</taxon>
        <taxon>Streptophyta</taxon>
        <taxon>Embryophyta</taxon>
        <taxon>Tracheophyta</taxon>
        <taxon>Spermatophyta</taxon>
        <taxon>Magnoliopsida</taxon>
        <taxon>eudicotyledons</taxon>
        <taxon>Gunneridae</taxon>
        <taxon>Pentapetalae</taxon>
        <taxon>rosids</taxon>
        <taxon>malvids</taxon>
        <taxon>Sapindales</taxon>
        <taxon>Meliaceae</taxon>
        <taxon>Melia</taxon>
    </lineage>
</organism>
<dbReference type="Proteomes" id="UP001164539">
    <property type="component" value="Chromosome 6"/>
</dbReference>
<name>A0ACC1XYB4_MELAZ</name>
<reference evidence="1 2" key="1">
    <citation type="journal article" date="2023" name="Science">
        <title>Complex scaffold remodeling in plant triterpene biosynthesis.</title>
        <authorList>
            <person name="De La Pena R."/>
            <person name="Hodgson H."/>
            <person name="Liu J.C."/>
            <person name="Stephenson M.J."/>
            <person name="Martin A.C."/>
            <person name="Owen C."/>
            <person name="Harkess A."/>
            <person name="Leebens-Mack J."/>
            <person name="Jimenez L.E."/>
            <person name="Osbourn A."/>
            <person name="Sattely E.S."/>
        </authorList>
    </citation>
    <scope>NUCLEOTIDE SEQUENCE [LARGE SCALE GENOMIC DNA]</scope>
    <source>
        <strain evidence="2">cv. JPN11</strain>
        <tissue evidence="1">Leaf</tissue>
    </source>
</reference>
<evidence type="ECO:0000313" key="2">
    <source>
        <dbReference type="Proteomes" id="UP001164539"/>
    </source>
</evidence>
<comment type="caution">
    <text evidence="1">The sequence shown here is derived from an EMBL/GenBank/DDBJ whole genome shotgun (WGS) entry which is preliminary data.</text>
</comment>
<dbReference type="EMBL" id="CM051399">
    <property type="protein sequence ID" value="KAJ4715932.1"/>
    <property type="molecule type" value="Genomic_DNA"/>
</dbReference>
<gene>
    <name evidence="1" type="ORF">OWV82_011019</name>
</gene>
<protein>
    <submittedName>
        <fullName evidence="1">Pentatricopeptide repeat-containing protein</fullName>
    </submittedName>
</protein>
<accession>A0ACC1XYB4</accession>
<proteinExistence type="predicted"/>